<dbReference type="GO" id="GO:0008237">
    <property type="term" value="F:metallopeptidase activity"/>
    <property type="evidence" value="ECO:0007669"/>
    <property type="project" value="InterPro"/>
</dbReference>
<keyword evidence="6" id="KW-0539">Nucleus</keyword>
<dbReference type="GO" id="GO:0071013">
    <property type="term" value="C:catalytic step 2 spliceosome"/>
    <property type="evidence" value="ECO:0007669"/>
    <property type="project" value="TreeGrafter"/>
</dbReference>
<dbReference type="InterPro" id="IPR019581">
    <property type="entry name" value="Prp8_U5-snRNA-bd"/>
</dbReference>
<feature type="region of interest" description="Disordered" evidence="8">
    <location>
        <begin position="1"/>
        <end position="34"/>
    </location>
</feature>
<evidence type="ECO:0000313" key="10">
    <source>
        <dbReference type="EMBL" id="KAG5537533.1"/>
    </source>
</evidence>
<dbReference type="Gene3D" id="3.90.1570.40">
    <property type="match status" value="1"/>
</dbReference>
<dbReference type="GO" id="GO:0005682">
    <property type="term" value="C:U5 snRNP"/>
    <property type="evidence" value="ECO:0007669"/>
    <property type="project" value="TreeGrafter"/>
</dbReference>
<dbReference type="Pfam" id="PF08082">
    <property type="entry name" value="PRO8NT"/>
    <property type="match status" value="1"/>
</dbReference>
<keyword evidence="3" id="KW-0747">Spliceosome</keyword>
<evidence type="ECO:0000256" key="3">
    <source>
        <dbReference type="ARBA" id="ARBA00022728"/>
    </source>
</evidence>
<comment type="caution">
    <text evidence="10">The sequence shown here is derived from an EMBL/GenBank/DDBJ whole genome shotgun (WGS) entry which is preliminary data.</text>
</comment>
<dbReference type="InterPro" id="IPR012337">
    <property type="entry name" value="RNaseH-like_sf"/>
</dbReference>
<dbReference type="EMBL" id="JACTNZ010000008">
    <property type="protein sequence ID" value="KAG5537533.1"/>
    <property type="molecule type" value="Genomic_DNA"/>
</dbReference>
<evidence type="ECO:0000259" key="9">
    <source>
        <dbReference type="SMART" id="SM00232"/>
    </source>
</evidence>
<dbReference type="Gene3D" id="3.30.43.40">
    <property type="entry name" value="Pre-mRNA-processing-splicing factor 8, U5-snRNA-binding domain"/>
    <property type="match status" value="1"/>
</dbReference>
<dbReference type="GO" id="GO:0030623">
    <property type="term" value="F:U5 snRNA binding"/>
    <property type="evidence" value="ECO:0007669"/>
    <property type="project" value="InterPro"/>
</dbReference>
<dbReference type="InterPro" id="IPR043172">
    <property type="entry name" value="Prp8_domainIV_palm"/>
</dbReference>
<dbReference type="Gene3D" id="3.30.420.230">
    <property type="match status" value="1"/>
</dbReference>
<dbReference type="PANTHER" id="PTHR11140">
    <property type="entry name" value="PRE-MRNA SPLICING FACTOR PRP8"/>
    <property type="match status" value="1"/>
</dbReference>
<dbReference type="Pfam" id="PF10598">
    <property type="entry name" value="RRM_4"/>
    <property type="match status" value="1"/>
</dbReference>
<sequence length="2248" mass="262426">MWNNSGQIAPPGTGGSSIPPPPAAQPSYTVLPSPAEMEARLEEKARKWMQLNAKRYGDKRKFGFVEAQKEPIPPEHVRKINKDHGDMTSKKFRHDKRVYLGALKFVPHAVYKLLENMPMPWEQVREVKVLYHTTGAITFVNEIPWVVEPIYLAQWGTMWIMMRREKRDRRHFKRMRFPPFDDEEPPLDYADNLLDVDPLEPIQLEMDEEEDSAVYTWFYDHKPLVRTRLINGPSYRKWHLSLPIMATLHRLAGQLLSDLIDRNYFYLFDMESFFTAKALNMCIPGIQRAEIQSTFEFASISFSNCVLAGGPKFEPLYRDMEKGDEDWNEFNDINKLIIRSPLRTEYRIAFPHLYNNRPRKVKLSVYHTPMIMFIKTEDPDLPAFYYDPLIHPITTTGKDRREKKINEEEEEEDFYLPDGVEPLLKDTPIYTDTTAAGISLLFAPRPFNMRSGRMRRAEDIPLVSEWFKEHCPPAYPVKVRVSYQKLLKCFVLNELHHRPPKAQKKKHLFRSLAATKFFQITELDWAEAGLQVCKQGYNMLNLLIHRKNLNYLHLDYNFNLKPVKTLTTKERKKSRFGNAFHLCREILRLTKLVVDANIQFRLGNVDAFQLADGLQYTFSHVGQLTGMYRYKYRLMRQIRMCKDLKHLIYYRFNTGPVGKGPGCGFWAPMWRVWLFFLRGIVPLLERWLGNLLARQFEGRHSKGVAKTVTKQRVESHFDLELRAAVMHDVLDAMPEGIKQNKARTILQHLSEAWRCWKANIPWKVPGLPVPIENMILRYVKSKADWWTNVAHYNRERIRRGATVDKTVCRKNLGRLTRLWLKAEQERQHNYLKDGPYVTPEEAVAIYTTTVHWLESRKFSPIPFPPLSYKHDTKLLILALERLKESYSVAVRLNQLQREELGLIEQAYDNPHEALSRIKRHLLTQRAFKEVGIEFMDLYSYLIPVYEIEPLEKITDAYLDQYLWYEGDKRHLFPNWIKPADSEPPPLLVYKWCQGINNLQGIWDTSDGQCVVMLQTKFEKFFEKMDLTMLNRLLRLVLDHNIADYVTAKNNVVLSYKDMSHTNSYGLIRGLQFASFVVQYYGLVLDLLLLGLTRASEIAGPPQMPNEFITFWDTKVETRHPIRLYSRYIDKVHILFRFTHEEARDLIQRYLTEHPDPNNENMVGYNNKKCWPRDARMRLMKHDVNLGRSVFWDMKNRLPRSITTLEWENSFVSVYSKDNPNLLFSMCGFEVRILPKIRMSQEAFSNTKDGVWNLQNEQTKERTAVAFLRVDDEHMKVFENRVRQILMSSGSTTFTKIVNKWNTALIGLMTYFREATVHTQELLDLLVKCENKIQTRIKIGLNSKMPSRFPPVIFYTPKEIGGLGMLSMGHILIPQSDLRYSQQTDVGVTHFRSGMSHEEDQLIPNLYRYIQPWESEFIDSQRVWAEYALKRQEAQSQNRRLTLEDLEDSWDRGIPRINTLFQKDRHTLAYDKGWRVRTDFKQYQVLKQNPFWWTHQRHDGKLWNLNNYRTDVIQALGGVEGILEHTLFKGTYFPTWEGLFWEKASGFEESMKYKKLTNAQRSGLNQIPNRRFTLWWSPTINRANVYVGFQVQLDLTGIFMHGKIPTLKISLIQIFRAHLWQKVHESVVMDLCQVLDQELDALEIETVQKETIHPRKSYKMNSSCADVLLFAAHRWPMSKPSLVAESKDVFDQKASNKYWIDVQLRWGDYDSHDIERYTRAKFMDYTTDNMSIYPSPTGVMIGLDLAYNLHSAFGNWFPGSKPLLAQAMNKIMKSNPALYVLRERIRKGLQLYSSEPTEPYLSSQNYGEIFSNQIIWFVDDTNVYRVTIHKTFEGNLTTKPINGAIFIFNPRTGQLFLKVIHTSVWAGQKRLGQLAKWKTAEEVAALVRSLPVEEQPKQIIVTRKGMLDPLEVHLLDFPNIVIKGSELQLPFQACLKIEKFGDLILKATEPQMVLFNIYDDWLKSISSYTAFSRLILILRALHVNNEKAKMLLKPDKTIVTEPHHIWPSLTDDQWMKVEVALRDLILSDYAKKNNVNTSALTQSEIRDIILGAEITPPSQQRQQIAEIEKQAKEASQLTAVTTRTTNVHGDELIVTTTSPYEQAAFGSKTDWRVRAISATNLYLRVNHIYVNSEDIKETGYTYIMPKNILKKFICIADLRTQISGYLYGVSPPDNPQVKEIRCIAMPPQWGTHQQVHLPSALPEHDFLNDLEPLGWMHTQPNELPQLSPQVSTFIPCSTFLLSVIGWNVV</sequence>
<evidence type="ECO:0000256" key="7">
    <source>
        <dbReference type="ARBA" id="ARBA00023274"/>
    </source>
</evidence>
<dbReference type="SUPFAM" id="SSF53098">
    <property type="entry name" value="Ribonuclease H-like"/>
    <property type="match status" value="2"/>
</dbReference>
<dbReference type="GO" id="GO:0097157">
    <property type="term" value="F:pre-mRNA intronic binding"/>
    <property type="evidence" value="ECO:0007669"/>
    <property type="project" value="TreeGrafter"/>
</dbReference>
<gene>
    <name evidence="10" type="ORF">RHGRI_024854</name>
</gene>
<feature type="domain" description="JAB1/MPN/MOV34 metalloenzyme" evidence="9">
    <location>
        <begin position="2136"/>
        <end position="2243"/>
    </location>
</feature>
<dbReference type="GO" id="GO:0017070">
    <property type="term" value="F:U6 snRNA binding"/>
    <property type="evidence" value="ECO:0007669"/>
    <property type="project" value="InterPro"/>
</dbReference>
<evidence type="ECO:0000256" key="1">
    <source>
        <dbReference type="ARBA" id="ARBA00004123"/>
    </source>
</evidence>
<dbReference type="SMART" id="SM00232">
    <property type="entry name" value="JAB_MPN"/>
    <property type="match status" value="1"/>
</dbReference>
<dbReference type="Pfam" id="PF10597">
    <property type="entry name" value="U5_2-snRNA_bdg"/>
    <property type="match status" value="1"/>
</dbReference>
<dbReference type="InterPro" id="IPR027652">
    <property type="entry name" value="PRP8"/>
</dbReference>
<dbReference type="FunFam" id="3.90.1570.40:FF:000001">
    <property type="entry name" value="Pre-mRNA-processing-splicing factor 8"/>
    <property type="match status" value="1"/>
</dbReference>
<proteinExistence type="predicted"/>
<dbReference type="InterPro" id="IPR012592">
    <property type="entry name" value="PROCN"/>
</dbReference>
<dbReference type="Proteomes" id="UP000823749">
    <property type="component" value="Chromosome 8"/>
</dbReference>
<dbReference type="GO" id="GO:0030619">
    <property type="term" value="F:U1 snRNA binding"/>
    <property type="evidence" value="ECO:0007669"/>
    <property type="project" value="TreeGrafter"/>
</dbReference>
<evidence type="ECO:0000256" key="6">
    <source>
        <dbReference type="ARBA" id="ARBA00023242"/>
    </source>
</evidence>
<dbReference type="Gene3D" id="1.20.80.40">
    <property type="match status" value="1"/>
</dbReference>
<dbReference type="FunFam" id="1.20.80.40:FF:000001">
    <property type="entry name" value="Pre-mRNA-processing-splicing factor 8"/>
    <property type="match status" value="1"/>
</dbReference>
<dbReference type="InterPro" id="IPR021983">
    <property type="entry name" value="PRP8_domainIV"/>
</dbReference>
<dbReference type="InterPro" id="IPR019582">
    <property type="entry name" value="RRM_spliceosomal_PrP8"/>
</dbReference>
<keyword evidence="7" id="KW-0687">Ribonucleoprotein</keyword>
<dbReference type="Gene3D" id="3.40.140.10">
    <property type="entry name" value="Cytidine Deaminase, domain 2"/>
    <property type="match status" value="1"/>
</dbReference>
<dbReference type="InterPro" id="IPR043173">
    <property type="entry name" value="Prp8_domainIV_fingers"/>
</dbReference>
<keyword evidence="2" id="KW-0507">mRNA processing</keyword>
<dbReference type="GO" id="GO:0000244">
    <property type="term" value="P:spliceosomal tri-snRNP complex assembly"/>
    <property type="evidence" value="ECO:0007669"/>
    <property type="project" value="TreeGrafter"/>
</dbReference>
<dbReference type="InterPro" id="IPR000555">
    <property type="entry name" value="JAMM/MPN+_dom"/>
</dbReference>
<evidence type="ECO:0000256" key="5">
    <source>
        <dbReference type="ARBA" id="ARBA00023187"/>
    </source>
</evidence>
<dbReference type="FunFam" id="3.30.43.40:FF:000001">
    <property type="entry name" value="Pre-mRNA-processing-splicing factor 8"/>
    <property type="match status" value="1"/>
</dbReference>
<keyword evidence="11" id="KW-1185">Reference proteome</keyword>
<organism evidence="10 11">
    <name type="scientific">Rhododendron griersonianum</name>
    <dbReference type="NCBI Taxonomy" id="479676"/>
    <lineage>
        <taxon>Eukaryota</taxon>
        <taxon>Viridiplantae</taxon>
        <taxon>Streptophyta</taxon>
        <taxon>Embryophyta</taxon>
        <taxon>Tracheophyta</taxon>
        <taxon>Spermatophyta</taxon>
        <taxon>Magnoliopsida</taxon>
        <taxon>eudicotyledons</taxon>
        <taxon>Gunneridae</taxon>
        <taxon>Pentapetalae</taxon>
        <taxon>asterids</taxon>
        <taxon>Ericales</taxon>
        <taxon>Ericaceae</taxon>
        <taxon>Ericoideae</taxon>
        <taxon>Rhodoreae</taxon>
        <taxon>Rhododendron</taxon>
    </lineage>
</organism>
<evidence type="ECO:0000256" key="8">
    <source>
        <dbReference type="SAM" id="MobiDB-lite"/>
    </source>
</evidence>
<evidence type="ECO:0000256" key="4">
    <source>
        <dbReference type="ARBA" id="ARBA00022884"/>
    </source>
</evidence>
<dbReference type="FunFam" id="3.30.420.230:FF:000003">
    <property type="entry name" value="Pre-mRNA-processing-splicing factor 8"/>
    <property type="match status" value="1"/>
</dbReference>
<accession>A0AAV6J9W6</accession>
<reference evidence="10" key="1">
    <citation type="submission" date="2020-08" db="EMBL/GenBank/DDBJ databases">
        <title>Plant Genome Project.</title>
        <authorList>
            <person name="Zhang R.-G."/>
        </authorList>
    </citation>
    <scope>NUCLEOTIDE SEQUENCE</scope>
    <source>
        <strain evidence="10">WSP0</strain>
        <tissue evidence="10">Leaf</tissue>
    </source>
</reference>
<dbReference type="GO" id="GO:0030620">
    <property type="term" value="F:U2 snRNA binding"/>
    <property type="evidence" value="ECO:0007669"/>
    <property type="project" value="TreeGrafter"/>
</dbReference>
<protein>
    <recommendedName>
        <fullName evidence="9">JAB1/MPN/MOV34 metalloenzyme domain-containing protein</fullName>
    </recommendedName>
</protein>
<evidence type="ECO:0000256" key="2">
    <source>
        <dbReference type="ARBA" id="ARBA00022664"/>
    </source>
</evidence>
<dbReference type="InterPro" id="IPR042516">
    <property type="entry name" value="Prp8_U5-snRNA-bd_sf"/>
</dbReference>
<dbReference type="Pfam" id="PF08083">
    <property type="entry name" value="PROCN"/>
    <property type="match status" value="1"/>
</dbReference>
<comment type="subcellular location">
    <subcellularLocation>
        <location evidence="1">Nucleus</location>
    </subcellularLocation>
</comment>
<dbReference type="PANTHER" id="PTHR11140:SF0">
    <property type="entry name" value="PRE-MRNA-PROCESSING-SPLICING FACTOR 8"/>
    <property type="match status" value="1"/>
</dbReference>
<dbReference type="FunFam" id="3.40.140.10:FF:000002">
    <property type="entry name" value="Pre-mRNA-processing-splicing factor 8"/>
    <property type="match status" value="1"/>
</dbReference>
<dbReference type="Pfam" id="PF01398">
    <property type="entry name" value="JAB"/>
    <property type="match status" value="1"/>
</dbReference>
<evidence type="ECO:0000313" key="11">
    <source>
        <dbReference type="Proteomes" id="UP000823749"/>
    </source>
</evidence>
<dbReference type="Pfam" id="PF12134">
    <property type="entry name" value="PRP8_domainIV"/>
    <property type="match status" value="1"/>
</dbReference>
<dbReference type="InterPro" id="IPR012591">
    <property type="entry name" value="PRO8NT"/>
</dbReference>
<dbReference type="InterPro" id="IPR019580">
    <property type="entry name" value="Prp8_U6-snRNA-bd"/>
</dbReference>
<keyword evidence="4" id="KW-0694">RNA-binding</keyword>
<name>A0AAV6J9W6_9ERIC</name>
<dbReference type="CDD" id="cd13838">
    <property type="entry name" value="RNase_H_like_Prp8_IV"/>
    <property type="match status" value="1"/>
</dbReference>
<keyword evidence="5" id="KW-0508">mRNA splicing</keyword>
<dbReference type="Pfam" id="PF10596">
    <property type="entry name" value="U6-snRNA_bdg"/>
    <property type="match status" value="1"/>
</dbReference>